<comment type="subcellular location">
    <subcellularLocation>
        <location evidence="1">Cytoplasm</location>
    </subcellularLocation>
</comment>
<protein>
    <recommendedName>
        <fullName evidence="1">Hermansky-Pudlak syndrome 3 protein homolog</fullName>
    </recommendedName>
</protein>
<dbReference type="InterPro" id="IPR017216">
    <property type="entry name" value="HPS3"/>
</dbReference>
<evidence type="ECO:0000313" key="5">
    <source>
        <dbReference type="Ensembl" id="ENSBIXP00000041902.1"/>
    </source>
</evidence>
<comment type="function">
    <text evidence="1">Involved in early stages of melanosome biogenesis and maturation.</text>
</comment>
<evidence type="ECO:0000259" key="4">
    <source>
        <dbReference type="Pfam" id="PF14763"/>
    </source>
</evidence>
<reference evidence="5" key="3">
    <citation type="submission" date="2025-09" db="UniProtKB">
        <authorList>
            <consortium name="Ensembl"/>
        </authorList>
    </citation>
    <scope>IDENTIFICATION</scope>
</reference>
<keyword evidence="1" id="KW-0963">Cytoplasm</keyword>
<reference evidence="5 6" key="1">
    <citation type="submission" date="2018-11" db="EMBL/GenBank/DDBJ databases">
        <title>Haplotype-resolved cattle genomes.</title>
        <authorList>
            <person name="Low W.Y."/>
            <person name="Tearle R."/>
            <person name="Bickhart D.M."/>
            <person name="Rosen B.D."/>
            <person name="Koren S."/>
            <person name="Rhie A."/>
            <person name="Hiendleder S."/>
            <person name="Phillippy A.M."/>
            <person name="Smith T.P.L."/>
            <person name="Williams J.L."/>
        </authorList>
    </citation>
    <scope>NUCLEOTIDE SEQUENCE [LARGE SCALE GENOMIC DNA]</scope>
</reference>
<evidence type="ECO:0000259" key="3">
    <source>
        <dbReference type="Pfam" id="PF14761"/>
    </source>
</evidence>
<dbReference type="InterPro" id="IPR029437">
    <property type="entry name" value="HPS3_N"/>
</dbReference>
<feature type="compositionally biased region" description="Polar residues" evidence="2">
    <location>
        <begin position="228"/>
        <end position="239"/>
    </location>
</feature>
<accession>A0A4W2EYL6</accession>
<dbReference type="PIRSF" id="PIRSF037473">
    <property type="entry name" value="BLOC-2_complex_Hps3"/>
    <property type="match status" value="1"/>
</dbReference>
<dbReference type="PANTHER" id="PTHR28633">
    <property type="entry name" value="HERMANSKY-PUDLAK SYNDROME 3 PROTEIN"/>
    <property type="match status" value="1"/>
</dbReference>
<dbReference type="Proteomes" id="UP000314981">
    <property type="component" value="Chromosome 1"/>
</dbReference>
<evidence type="ECO:0000313" key="6">
    <source>
        <dbReference type="Proteomes" id="UP000314981"/>
    </source>
</evidence>
<dbReference type="InterPro" id="IPR029438">
    <property type="entry name" value="HPS3_C"/>
</dbReference>
<feature type="domain" description="BLOC-2 complex member HPS3 C-terminal" evidence="4">
    <location>
        <begin position="418"/>
        <end position="921"/>
    </location>
</feature>
<organism evidence="5 6">
    <name type="scientific">Bos indicus x Bos taurus</name>
    <name type="common">Hybrid cattle</name>
    <dbReference type="NCBI Taxonomy" id="30522"/>
    <lineage>
        <taxon>Eukaryota</taxon>
        <taxon>Metazoa</taxon>
        <taxon>Chordata</taxon>
        <taxon>Craniata</taxon>
        <taxon>Vertebrata</taxon>
        <taxon>Euteleostomi</taxon>
        <taxon>Mammalia</taxon>
        <taxon>Eutheria</taxon>
        <taxon>Laurasiatheria</taxon>
        <taxon>Artiodactyla</taxon>
        <taxon>Ruminantia</taxon>
        <taxon>Pecora</taxon>
        <taxon>Bovidae</taxon>
        <taxon>Bovinae</taxon>
        <taxon>Bos</taxon>
    </lineage>
</organism>
<evidence type="ECO:0000256" key="2">
    <source>
        <dbReference type="SAM" id="MobiDB-lite"/>
    </source>
</evidence>
<name>A0A4W2EYL6_BOBOX</name>
<comment type="subunit">
    <text evidence="1">Component of the biogenesis of lysosome-related organelles complex-2 (or BLOC2) composed of HPS3, HPS5 and HPS6.</text>
</comment>
<feature type="domain" description="BLOC-2 complex member HPS3 N-terminal" evidence="3">
    <location>
        <begin position="3"/>
        <end position="388"/>
    </location>
</feature>
<evidence type="ECO:0000256" key="1">
    <source>
        <dbReference type="PIRNR" id="PIRNR037473"/>
    </source>
</evidence>
<dbReference type="PANTHER" id="PTHR28633:SF1">
    <property type="entry name" value="BLOC-2 COMPLEX MEMBER HPS3"/>
    <property type="match status" value="1"/>
</dbReference>
<feature type="region of interest" description="Disordered" evidence="2">
    <location>
        <begin position="219"/>
        <end position="239"/>
    </location>
</feature>
<dbReference type="Ensembl" id="ENSBIXT00000051076.1">
    <property type="protein sequence ID" value="ENSBIXP00000041902.1"/>
    <property type="gene ID" value="ENSBIXG00000005371.1"/>
</dbReference>
<dbReference type="AlphaFoldDB" id="A0A4W2EYL6"/>
<proteinExistence type="predicted"/>
<reference evidence="5" key="2">
    <citation type="submission" date="2025-08" db="UniProtKB">
        <authorList>
            <consortium name="Ensembl"/>
        </authorList>
    </citation>
    <scope>IDENTIFICATION</scope>
</reference>
<dbReference type="Pfam" id="PF14761">
    <property type="entry name" value="HPS3_N"/>
    <property type="match status" value="1"/>
</dbReference>
<gene>
    <name evidence="5" type="primary">HPS3</name>
</gene>
<keyword evidence="6" id="KW-1185">Reference proteome</keyword>
<dbReference type="Pfam" id="PF14763">
    <property type="entry name" value="HPS3_C"/>
    <property type="match status" value="1"/>
</dbReference>
<dbReference type="GO" id="GO:0005737">
    <property type="term" value="C:cytoplasm"/>
    <property type="evidence" value="ECO:0007669"/>
    <property type="project" value="UniProtKB-SubCell"/>
</dbReference>
<sequence>MVQLYNLHPFGSQQVVPCKLEPERFCGGGRDTLFVAAGCKVEAFTVVGQELCQPRCVFSTLGRVLRLAYSEAGDYLVAIEEKNKATFLRAYVNWRSKRTENSRVCIRMVGHDVEAPFSETFRDQMSIVEMPLSEAPLCISCCPVKGDLLVGCTNNLVLFSLKYQIINEEFSILDFERSLVIHIDNITPAEISFCVGYVAVMSELEVLIVKLESDPKNRESVNYRPHKTTNPTKQAEGISNETSQLESDDFVICQKPMELLGEKSKQSGISVTLESTGLADEKIKYFHVRHLLYRRFAPDISSCLLSDDVRLHSLQLLPIYQTGSLTSDRKNSSQEKVLLSLFCFFSLPHVGYLYMIVKSVELLSVYQYPEKSQQAVLTPQFLHVITSSRKGTSVNPKTPPVAEAGWNLYIVNTISPVQLYKEMVDYSNAYKTAKTQSCVHLLSEAHLLVRAALMDASQLEPGEKAELLEAFKESCGHLGDCYSRLETQHSHLALPYYKMSGLSMAEVLNRVDWAVEDGSQKYERGLIFYINHSLYENLDEELSEELSAKVVQMFYAAEPKQLPHILCSPSMKNIDPLTAIKYLRKLDTSGFSSVLVTLAKAAMALKMGDLDMHRNEMKSHSEMKLVCGFILEPRLLIQQRKGQIVPTEFAVHLKETQPGLLVASVLALQKNNKIGIEEADSFFKVLCGKDGDTIPQLLVDFWEAQLVACLPDVVLQELFFKLTSQYIWRLSKRQPPDTTPLRTSEDLINTCSHYGLINPWVNVLISSESLVDKNYMEDLSKLQSLICGPSFDIASIVPFLEPLSEDTVAGLSVHVLCHTRLKEYDQCIDRLLERCPEAVIPYANHELKEENRTLWWKKLLPELCQRIKCGGEKYQLYLSSLKETLSVVAVELELRDFLNVLPEDGTAAFFLPYLLYCSRKKSLT</sequence>
<dbReference type="GO" id="GO:0031084">
    <property type="term" value="C:BLOC-2 complex"/>
    <property type="evidence" value="ECO:0007669"/>
    <property type="project" value="TreeGrafter"/>
</dbReference>